<dbReference type="AlphaFoldDB" id="A0A0S2FI97"/>
<dbReference type="OrthoDB" id="8210607at2"/>
<evidence type="ECO:0000256" key="9">
    <source>
        <dbReference type="ARBA" id="ARBA00031996"/>
    </source>
</evidence>
<evidence type="ECO:0000259" key="14">
    <source>
        <dbReference type="Pfam" id="PF01648"/>
    </source>
</evidence>
<feature type="binding site" evidence="12">
    <location>
        <begin position="108"/>
        <end position="109"/>
    </location>
    <ligand>
        <name>CoA</name>
        <dbReference type="ChEBI" id="CHEBI:57287"/>
    </ligand>
</feature>
<name>A0A0S2FI97_LYSAN</name>
<dbReference type="KEGG" id="lab:LA76x_5122"/>
<feature type="binding site" evidence="13">
    <location>
        <position position="131"/>
    </location>
    <ligand>
        <name>Mg(2+)</name>
        <dbReference type="ChEBI" id="CHEBI:18420"/>
    </ligand>
</feature>
<comment type="catalytic activity">
    <reaction evidence="10">
        <text>apo-[aryl-carrier protein] + CoA = holo-[aryl-carrier protein] + adenosine 3',5'-bisphosphate + H(+)</text>
        <dbReference type="Rhea" id="RHEA:48404"/>
        <dbReference type="Rhea" id="RHEA-COMP:15903"/>
        <dbReference type="Rhea" id="RHEA-COMP:17557"/>
        <dbReference type="ChEBI" id="CHEBI:15378"/>
        <dbReference type="ChEBI" id="CHEBI:29999"/>
        <dbReference type="ChEBI" id="CHEBI:57287"/>
        <dbReference type="ChEBI" id="CHEBI:58343"/>
        <dbReference type="ChEBI" id="CHEBI:64479"/>
    </reaction>
</comment>
<dbReference type="PANTHER" id="PTHR38096:SF1">
    <property type="entry name" value="ENTEROBACTIN SYNTHASE COMPONENT D"/>
    <property type="match status" value="1"/>
</dbReference>
<dbReference type="eggNOG" id="COG2977">
    <property type="taxonomic scope" value="Bacteria"/>
</dbReference>
<evidence type="ECO:0000313" key="16">
    <source>
        <dbReference type="EMBL" id="ALN83224.1"/>
    </source>
</evidence>
<feature type="binding site" evidence="13">
    <location>
        <position position="130"/>
    </location>
    <ligand>
        <name>Mg(2+)</name>
        <dbReference type="ChEBI" id="CHEBI:18420"/>
    </ligand>
</feature>
<dbReference type="GO" id="GO:0009366">
    <property type="term" value="C:enterobactin synthetase complex"/>
    <property type="evidence" value="ECO:0007669"/>
    <property type="project" value="InterPro"/>
</dbReference>
<evidence type="ECO:0000256" key="8">
    <source>
        <dbReference type="ARBA" id="ARBA00029894"/>
    </source>
</evidence>
<feature type="domain" description="4'-phosphopantetheinyl transferase N-terminal" evidence="15">
    <location>
        <begin position="56"/>
        <end position="118"/>
    </location>
</feature>
<comment type="similarity">
    <text evidence="3">Belongs to the P-Pant transferase superfamily. EntD family.</text>
</comment>
<dbReference type="Pfam" id="PF01648">
    <property type="entry name" value="ACPS"/>
    <property type="match status" value="1"/>
</dbReference>
<feature type="binding site" evidence="12">
    <location>
        <position position="179"/>
    </location>
    <ligand>
        <name>CoA</name>
        <dbReference type="ChEBI" id="CHEBI:57287"/>
    </ligand>
</feature>
<dbReference type="InterPro" id="IPR008278">
    <property type="entry name" value="4-PPantetheinyl_Trfase_dom"/>
</dbReference>
<dbReference type="PATRIC" id="fig|84531.7.peg.320"/>
<keyword evidence="7" id="KW-0259">Enterobactin biosynthesis</keyword>
<comment type="catalytic activity">
    <reaction evidence="11">
        <text>apo-[peptidyl-carrier protein] + CoA = holo-[peptidyl-carrier protein] + adenosine 3',5'-bisphosphate + H(+)</text>
        <dbReference type="Rhea" id="RHEA:46228"/>
        <dbReference type="Rhea" id="RHEA-COMP:11479"/>
        <dbReference type="Rhea" id="RHEA-COMP:11480"/>
        <dbReference type="ChEBI" id="CHEBI:15378"/>
        <dbReference type="ChEBI" id="CHEBI:29999"/>
        <dbReference type="ChEBI" id="CHEBI:57287"/>
        <dbReference type="ChEBI" id="CHEBI:58343"/>
        <dbReference type="ChEBI" id="CHEBI:64479"/>
    </reaction>
</comment>
<evidence type="ECO:0000259" key="15">
    <source>
        <dbReference type="Pfam" id="PF17837"/>
    </source>
</evidence>
<feature type="binding site" evidence="12">
    <location>
        <position position="72"/>
    </location>
    <ligand>
        <name>CoA</name>
        <dbReference type="ChEBI" id="CHEBI:57287"/>
    </ligand>
</feature>
<feature type="binding site" evidence="12">
    <location>
        <position position="64"/>
    </location>
    <ligand>
        <name>CoA</name>
        <dbReference type="ChEBI" id="CHEBI:57287"/>
    </ligand>
</feature>
<evidence type="ECO:0000256" key="12">
    <source>
        <dbReference type="PIRSR" id="PIRSR603542-1"/>
    </source>
</evidence>
<comment type="subunit">
    <text evidence="4">EntB, EntD, EntE, and EntF form a multienzyme complex called enterobactin synthase.</text>
</comment>
<evidence type="ECO:0000256" key="1">
    <source>
        <dbReference type="ARBA" id="ARBA00003937"/>
    </source>
</evidence>
<evidence type="ECO:0000313" key="17">
    <source>
        <dbReference type="Proteomes" id="UP000060787"/>
    </source>
</evidence>
<evidence type="ECO:0000256" key="11">
    <source>
        <dbReference type="ARBA" id="ARBA00049191"/>
    </source>
</evidence>
<dbReference type="EMBL" id="CP011129">
    <property type="protein sequence ID" value="ALN83224.1"/>
    <property type="molecule type" value="Genomic_DNA"/>
</dbReference>
<dbReference type="Gene3D" id="3.90.470.20">
    <property type="entry name" value="4'-phosphopantetheinyl transferase domain"/>
    <property type="match status" value="1"/>
</dbReference>
<dbReference type="GO" id="GO:0000287">
    <property type="term" value="F:magnesium ion binding"/>
    <property type="evidence" value="ECO:0007669"/>
    <property type="project" value="InterPro"/>
</dbReference>
<feature type="domain" description="4'-phosphopantetheinyl transferase" evidence="14">
    <location>
        <begin position="126"/>
        <end position="212"/>
    </location>
</feature>
<dbReference type="InterPro" id="IPR041354">
    <property type="entry name" value="4PPT_N"/>
</dbReference>
<proteinExistence type="inferred from homology"/>
<keyword evidence="13" id="KW-0479">Metal-binding</keyword>
<protein>
    <recommendedName>
        <fullName evidence="5">Enterobactin synthase component D</fullName>
    </recommendedName>
    <alternativeName>
        <fullName evidence="8">4'-phosphopantetheinyl transferase EntD</fullName>
    </alternativeName>
    <alternativeName>
        <fullName evidence="9">Enterochelin synthase D</fullName>
    </alternativeName>
</protein>
<dbReference type="PANTHER" id="PTHR38096">
    <property type="entry name" value="ENTEROBACTIN SYNTHASE COMPONENT D"/>
    <property type="match status" value="1"/>
</dbReference>
<dbReference type="InterPro" id="IPR037143">
    <property type="entry name" value="4-PPantetheinyl_Trfase_dom_sf"/>
</dbReference>
<evidence type="ECO:0000256" key="5">
    <source>
        <dbReference type="ARBA" id="ARBA00019087"/>
    </source>
</evidence>
<evidence type="ECO:0000256" key="10">
    <source>
        <dbReference type="ARBA" id="ARBA00049176"/>
    </source>
</evidence>
<keyword evidence="17" id="KW-1185">Reference proteome</keyword>
<evidence type="ECO:0000256" key="4">
    <source>
        <dbReference type="ARBA" id="ARBA00011503"/>
    </source>
</evidence>
<comment type="pathway">
    <text evidence="2">Siderophore biosynthesis; enterobactin biosynthesis.</text>
</comment>
<gene>
    <name evidence="16" type="ORF">LA76x_5122</name>
</gene>
<reference evidence="16 17" key="1">
    <citation type="journal article" date="2015" name="BMC Genomics">
        <title>Comparative genomics and metabolic profiling of the genus Lysobacter.</title>
        <authorList>
            <person name="de Bruijn I."/>
            <person name="Cheng X."/>
            <person name="de Jager V."/>
            <person name="Exposito R.G."/>
            <person name="Watrous J."/>
            <person name="Patel N."/>
            <person name="Postma J."/>
            <person name="Dorrestein P.C."/>
            <person name="Kobayashi D."/>
            <person name="Raaijmakers J.M."/>
        </authorList>
    </citation>
    <scope>NUCLEOTIDE SEQUENCE [LARGE SCALE GENOMIC DNA]</scope>
    <source>
        <strain evidence="16 17">76</strain>
    </source>
</reference>
<dbReference type="KEGG" id="laq:GLA29479_322"/>
<feature type="binding site" evidence="13">
    <location>
        <position position="132"/>
    </location>
    <ligand>
        <name>Mg(2+)</name>
        <dbReference type="ChEBI" id="CHEBI:18420"/>
    </ligand>
</feature>
<evidence type="ECO:0000256" key="6">
    <source>
        <dbReference type="ARBA" id="ARBA00022679"/>
    </source>
</evidence>
<dbReference type="PRINTS" id="PR01399">
    <property type="entry name" value="ENTSNTHTASED"/>
</dbReference>
<dbReference type="InterPro" id="IPR003542">
    <property type="entry name" value="Enbac_synth_compD-like"/>
</dbReference>
<dbReference type="SUPFAM" id="SSF56214">
    <property type="entry name" value="4'-phosphopantetheinyl transferase"/>
    <property type="match status" value="1"/>
</dbReference>
<dbReference type="GO" id="GO:0008897">
    <property type="term" value="F:holo-[acyl-carrier-protein] synthase activity"/>
    <property type="evidence" value="ECO:0007669"/>
    <property type="project" value="InterPro"/>
</dbReference>
<dbReference type="STRING" id="84531.LA76x_5122"/>
<comment type="cofactor">
    <cofactor evidence="13">
        <name>Mg(2+)</name>
        <dbReference type="ChEBI" id="CHEBI:18420"/>
    </cofactor>
</comment>
<dbReference type="RefSeq" id="WP_057919757.1">
    <property type="nucleotide sequence ID" value="NZ_CP011129.1"/>
</dbReference>
<evidence type="ECO:0000256" key="13">
    <source>
        <dbReference type="PIRSR" id="PIRSR603542-2"/>
    </source>
</evidence>
<dbReference type="Proteomes" id="UP000060787">
    <property type="component" value="Chromosome"/>
</dbReference>
<dbReference type="Pfam" id="PF17837">
    <property type="entry name" value="4PPT_N"/>
    <property type="match status" value="1"/>
</dbReference>
<evidence type="ECO:0000256" key="7">
    <source>
        <dbReference type="ARBA" id="ARBA00023191"/>
    </source>
</evidence>
<dbReference type="GO" id="GO:0005886">
    <property type="term" value="C:plasma membrane"/>
    <property type="evidence" value="ECO:0007669"/>
    <property type="project" value="TreeGrafter"/>
</dbReference>
<keyword evidence="13" id="KW-0460">Magnesium</keyword>
<organism evidence="16 17">
    <name type="scientific">Lysobacter antibioticus</name>
    <dbReference type="NCBI Taxonomy" id="84531"/>
    <lineage>
        <taxon>Bacteria</taxon>
        <taxon>Pseudomonadati</taxon>
        <taxon>Pseudomonadota</taxon>
        <taxon>Gammaproteobacteria</taxon>
        <taxon>Lysobacterales</taxon>
        <taxon>Lysobacteraceae</taxon>
        <taxon>Lysobacter</taxon>
    </lineage>
</organism>
<evidence type="ECO:0000256" key="2">
    <source>
        <dbReference type="ARBA" id="ARBA00004993"/>
    </source>
</evidence>
<sequence length="243" mass="26300">MASDKFPDTDDGFLFAASAFECEAEGKRLTGYGCRFRASMYRDELYERHGVHFPAQFGRAVSKRRSDYLAGRICAQRALAALGVIGADIAIGPNREPVWPAGVVASISHAGDRAVCIASTDPDVVGLGIDIEGSLQPGMAADIRREVVDAAEEEAVQTHFPDFTLGLAVVFSAKESLYKALYPQVGRFFGFEAMRIVRIDAERIIFAATEELSATVASGAEYAAHYLIAEGEVRTVACVRRPD</sequence>
<keyword evidence="6 16" id="KW-0808">Transferase</keyword>
<feature type="binding site" evidence="12">
    <location>
        <position position="175"/>
    </location>
    <ligand>
        <name>CoA</name>
        <dbReference type="ChEBI" id="CHEBI:57287"/>
    </ligand>
</feature>
<evidence type="ECO:0000256" key="3">
    <source>
        <dbReference type="ARBA" id="ARBA00008342"/>
    </source>
</evidence>
<accession>A0A0S2FI97</accession>
<dbReference type="GO" id="GO:0009239">
    <property type="term" value="P:enterobactin biosynthetic process"/>
    <property type="evidence" value="ECO:0007669"/>
    <property type="project" value="UniProtKB-UniPathway"/>
</dbReference>
<dbReference type="UniPathway" id="UPA00017"/>
<feature type="binding site" evidence="12">
    <location>
        <position position="130"/>
    </location>
    <ligand>
        <name>CoA</name>
        <dbReference type="ChEBI" id="CHEBI:57287"/>
    </ligand>
</feature>
<comment type="function">
    <text evidence="1">Involved in the biosynthesis of the siderophore enterobactin (enterochelin), which is a macrocyclic trimeric lactone of N-(2,3-dihydroxybenzoyl)-serine. The serine trilactone serves as a scaffolding for the three catechol functionalities that provide hexadentate coordination for the tightly ligated iron(2+) atoms. Plays an essential role in the assembly of the enterobactin by catalyzing the transfer of the 4'-phosphopantetheine (Ppant) moiety from coenzyme A to the apo-domains of both EntB (ArCP domain) and EntF (PCP domain) to yield their holo-forms which make them competent for the activation of 2,3-dihydroxybenzoate (DHB) and L-serine, respectively.</text>
</comment>